<evidence type="ECO:0000313" key="4">
    <source>
        <dbReference type="EMBL" id="SOE66426.1"/>
    </source>
</evidence>
<accession>A0A2C8ZMY8</accession>
<feature type="compositionally biased region" description="Low complexity" evidence="1">
    <location>
        <begin position="111"/>
        <end position="143"/>
    </location>
</feature>
<feature type="transmembrane region" description="Helical" evidence="2">
    <location>
        <begin position="27"/>
        <end position="58"/>
    </location>
</feature>
<feature type="transmembrane region" description="Helical" evidence="2">
    <location>
        <begin position="70"/>
        <end position="94"/>
    </location>
</feature>
<keyword evidence="4" id="KW-0449">Lipoprotein</keyword>
<organism evidence="4 5">
    <name type="scientific">Salinibacterium xinjiangense</name>
    <dbReference type="NCBI Taxonomy" id="386302"/>
    <lineage>
        <taxon>Bacteria</taxon>
        <taxon>Bacillati</taxon>
        <taxon>Actinomycetota</taxon>
        <taxon>Actinomycetes</taxon>
        <taxon>Micrococcales</taxon>
        <taxon>Microbacteriaceae</taxon>
        <taxon>Salinibacterium</taxon>
    </lineage>
</organism>
<keyword evidence="2" id="KW-1133">Transmembrane helix</keyword>
<keyword evidence="5" id="KW-1185">Reference proteome</keyword>
<dbReference type="Gene3D" id="1.10.10.10">
    <property type="entry name" value="Winged helix-like DNA-binding domain superfamily/Winged helix DNA-binding domain"/>
    <property type="match status" value="2"/>
</dbReference>
<dbReference type="EMBL" id="OCST01000003">
    <property type="protein sequence ID" value="SOE66426.1"/>
    <property type="molecule type" value="Genomic_DNA"/>
</dbReference>
<reference evidence="4 5" key="1">
    <citation type="submission" date="2017-09" db="EMBL/GenBank/DDBJ databases">
        <authorList>
            <person name="Ehlers B."/>
            <person name="Leendertz F.H."/>
        </authorList>
    </citation>
    <scope>NUCLEOTIDE SEQUENCE [LARGE SCALE GENOMIC DNA]</scope>
    <source>
        <strain evidence="4 5">CGMCC 1.05381</strain>
    </source>
</reference>
<dbReference type="InterPro" id="IPR011434">
    <property type="entry name" value="Ltp-like_HTH"/>
</dbReference>
<protein>
    <submittedName>
        <fullName evidence="4">Host cell surface-exposed lipoprotein</fullName>
    </submittedName>
</protein>
<evidence type="ECO:0000256" key="1">
    <source>
        <dbReference type="SAM" id="MobiDB-lite"/>
    </source>
</evidence>
<dbReference type="InterPro" id="IPR036388">
    <property type="entry name" value="WH-like_DNA-bd_sf"/>
</dbReference>
<dbReference type="AlphaFoldDB" id="A0A2C8ZMY8"/>
<dbReference type="Pfam" id="PF07553">
    <property type="entry name" value="Lipoprotein_Ltp"/>
    <property type="match status" value="2"/>
</dbReference>
<sequence length="249" mass="25446">MSITNEPHPSAYQSAPLEDTGKPPSPLAIAALAVGIVAFVSGWVPFWGVVAGAGAIALASIALVKKQRKVFAFAGLILGCIAALTSLITTIALISGVANVSESTTAVAPAATSTATPAPRVTAKPTPTTKPAPELTPTATPAPTVAPAPPKPVETVSQSNATRKAQSYLNYSSFSRTGLIDQLIFEGFSAEDATYGTDTVGADWGQQAAGKAKSYLDYSAFSRDGLIDQLLFEGFSAEEAEFGVASVGL</sequence>
<evidence type="ECO:0000313" key="5">
    <source>
        <dbReference type="Proteomes" id="UP000219440"/>
    </source>
</evidence>
<keyword evidence="2" id="KW-0472">Membrane</keyword>
<feature type="domain" description="Putative host cell surface-exposed lipoprotein Ltp-like HTH region" evidence="3">
    <location>
        <begin position="158"/>
        <end position="199"/>
    </location>
</feature>
<dbReference type="RefSeq" id="WP_218840012.1">
    <property type="nucleotide sequence ID" value="NZ_BMLC01000001.1"/>
</dbReference>
<feature type="region of interest" description="Disordered" evidence="1">
    <location>
        <begin position="111"/>
        <end position="159"/>
    </location>
</feature>
<gene>
    <name evidence="4" type="ORF">SAMN06296378_1731</name>
</gene>
<dbReference type="Proteomes" id="UP000219440">
    <property type="component" value="Unassembled WGS sequence"/>
</dbReference>
<proteinExistence type="predicted"/>
<evidence type="ECO:0000256" key="2">
    <source>
        <dbReference type="SAM" id="Phobius"/>
    </source>
</evidence>
<feature type="domain" description="Putative host cell surface-exposed lipoprotein Ltp-like HTH region" evidence="3">
    <location>
        <begin position="203"/>
        <end position="246"/>
    </location>
</feature>
<evidence type="ECO:0000259" key="3">
    <source>
        <dbReference type="Pfam" id="PF07553"/>
    </source>
</evidence>
<keyword evidence="2" id="KW-0812">Transmembrane</keyword>
<name>A0A2C8ZMY8_9MICO</name>